<dbReference type="InterPro" id="IPR023346">
    <property type="entry name" value="Lysozyme-like_dom_sf"/>
</dbReference>
<dbReference type="Proteomes" id="UP000321528">
    <property type="component" value="Unassembled WGS sequence"/>
</dbReference>
<dbReference type="EMBL" id="VNWL01000029">
    <property type="protein sequence ID" value="TXK00615.1"/>
    <property type="molecule type" value="Genomic_DNA"/>
</dbReference>
<feature type="domain" description="Fibronectin type-III" evidence="2">
    <location>
        <begin position="323"/>
        <end position="413"/>
    </location>
</feature>
<dbReference type="Gene3D" id="2.60.40.10">
    <property type="entry name" value="Immunoglobulins"/>
    <property type="match status" value="1"/>
</dbReference>
<dbReference type="Gene3D" id="1.10.530.10">
    <property type="match status" value="1"/>
</dbReference>
<reference evidence="4 6" key="2">
    <citation type="submission" date="2019-07" db="EMBL/GenBank/DDBJ databases">
        <title>Draft genome of two Muricauda strains isolated from deep sea.</title>
        <authorList>
            <person name="Sun C."/>
        </authorList>
    </citation>
    <scope>NUCLEOTIDE SEQUENCE [LARGE SCALE GENOMIC DNA]</scope>
    <source>
        <strain evidence="4 6">NH166</strain>
    </source>
</reference>
<accession>A0A418N584</accession>
<dbReference type="EMBL" id="QXFJ01000030">
    <property type="protein sequence ID" value="RIV68909.1"/>
    <property type="molecule type" value="Genomic_DNA"/>
</dbReference>
<dbReference type="SUPFAM" id="SSF53955">
    <property type="entry name" value="Lysozyme-like"/>
    <property type="match status" value="1"/>
</dbReference>
<evidence type="ECO:0000256" key="1">
    <source>
        <dbReference type="SAM" id="Phobius"/>
    </source>
</evidence>
<gene>
    <name evidence="3" type="ORF">D2U88_17220</name>
    <name evidence="4" type="ORF">FQ019_17020</name>
</gene>
<evidence type="ECO:0000313" key="3">
    <source>
        <dbReference type="EMBL" id="RIV68909.1"/>
    </source>
</evidence>
<organism evidence="3 5">
    <name type="scientific">Flagellimonas aequoris</name>
    <dbReference type="NCBI Taxonomy" id="2306997"/>
    <lineage>
        <taxon>Bacteria</taxon>
        <taxon>Pseudomonadati</taxon>
        <taxon>Bacteroidota</taxon>
        <taxon>Flavobacteriia</taxon>
        <taxon>Flavobacteriales</taxon>
        <taxon>Flavobacteriaceae</taxon>
        <taxon>Flagellimonas</taxon>
    </lineage>
</organism>
<evidence type="ECO:0000313" key="6">
    <source>
        <dbReference type="Proteomes" id="UP000321528"/>
    </source>
</evidence>
<dbReference type="AlphaFoldDB" id="A0A418N584"/>
<dbReference type="PROSITE" id="PS50853">
    <property type="entry name" value="FN3"/>
    <property type="match status" value="1"/>
</dbReference>
<comment type="caution">
    <text evidence="3">The sequence shown here is derived from an EMBL/GenBank/DDBJ whole genome shotgun (WGS) entry which is preliminary data.</text>
</comment>
<name>A0A418N584_9FLAO</name>
<evidence type="ECO:0000259" key="2">
    <source>
        <dbReference type="PROSITE" id="PS50853"/>
    </source>
</evidence>
<dbReference type="CDD" id="cd00063">
    <property type="entry name" value="FN3"/>
    <property type="match status" value="1"/>
</dbReference>
<sequence length="1040" mass="119099">MNNGQSSISNNQMFDNYIIVILNKVKNLLWSETECRMYLSSLNKLFIVCCLLFISVATAQVYPVQVTPQLVPPYSFRLSDYKTATNEKMILNLLLTDVQESGRQVRLKMYMEGQGLHIQTLDFVAGASPILLDGGINLRLTNLELQPYFELTNLVGISPAQYGQPLPEGKYDICFEVYDMLSGKRISKKSCATMFLLLNDPPFLNVPGRGDLVTAQNPQNIVFNWTPRHFNAPSVQYEFTLKELWDTGIDPQAAFMASPPLYQTTTFATTLLYGPADIQLLEGKTYAWQVRAFTGDGGTSTSLFRNNGQSEVYHFTYTANCSAPMYVLSEAKNSRTVRITWQNGTHLRYQLQYRKKGYGEKDWFEFWTQNSEVTIQNLEAGQTYEFRVGGECTPQAGLAYSAVHEFTMPTEEEMAYYNCGMPPEVEIDNQDPLPNLEANEVFTAGDFPITVKWVDDHGGGRFSGWGFMTVPYLADTKIRVEFKNIKINTDHQMVEGMVETSYDANWSGIVYVDEFIQDISHLLTELFSQKEELLEQLSDADGFEEQQGIISQINNLEVTIGQQIDQIPNKENLPQELQDELESLKQEGSIVSSSELTPQEIETLSNADTKRRERIKEIAAIAEDGLRNKDFKIDYCDSIVKFDKHNEIIKECNKLKLRYKKEDSTATKTVQMKLRVIPNDEAKDLFFPSKDSWKSVKYNEDWEVDFDSIPSGEYLAELKVNDTIYKHEFRMQKECTSGYCCEVCGRDLTVTLAKLKKIFEDSESEYLTTNTATIFTKALKDGGFTTCKQHAHFFSQIILECNNFKDFEEGYWFKLLNIYDTFGRQTGNDTQETIYSQSFWDDEKYINYISSNKCPHRYIKKPEDTTSTKYKTSTDKITKSRGSLSISFPKSFSKSKDSTAVYNLKRINSEANGENLFNLVYKNKNGNNKDGDGWKYKGRGIIQLTGRENYRNASTKANATYGTIFDWETNPEQLATDTESIIYSATSWFLNNFKPISTLDNMISYQVTKKVNTASDKKEQRKQNYDRLISDIKLYKCDKK</sequence>
<evidence type="ECO:0000313" key="5">
    <source>
        <dbReference type="Proteomes" id="UP000284189"/>
    </source>
</evidence>
<dbReference type="SMART" id="SM00060">
    <property type="entry name" value="FN3"/>
    <property type="match status" value="2"/>
</dbReference>
<feature type="transmembrane region" description="Helical" evidence="1">
    <location>
        <begin position="45"/>
        <end position="62"/>
    </location>
</feature>
<keyword evidence="6" id="KW-1185">Reference proteome</keyword>
<protein>
    <recommendedName>
        <fullName evidence="2">Fibronectin type-III domain-containing protein</fullName>
    </recommendedName>
</protein>
<dbReference type="InterPro" id="IPR036116">
    <property type="entry name" value="FN3_sf"/>
</dbReference>
<keyword evidence="1" id="KW-1133">Transmembrane helix</keyword>
<dbReference type="Proteomes" id="UP000284189">
    <property type="component" value="Unassembled WGS sequence"/>
</dbReference>
<keyword evidence="1" id="KW-0812">Transmembrane</keyword>
<reference evidence="3 5" key="1">
    <citation type="submission" date="2018-08" db="EMBL/GenBank/DDBJ databases">
        <title>Proposal of Muricauda 72 sp.nov. and Muricauda NH166 sp.nov., isolated from seawater.</title>
        <authorList>
            <person name="Cheng H."/>
            <person name="Wu Y.-H."/>
            <person name="Guo L.-L."/>
            <person name="Xu X.-W."/>
        </authorList>
    </citation>
    <scope>NUCLEOTIDE SEQUENCE [LARGE SCALE GENOMIC DNA]</scope>
    <source>
        <strain evidence="3 5">NH166</strain>
    </source>
</reference>
<dbReference type="InterPro" id="IPR013783">
    <property type="entry name" value="Ig-like_fold"/>
</dbReference>
<dbReference type="OrthoDB" id="1521695at2"/>
<dbReference type="InterPro" id="IPR003961">
    <property type="entry name" value="FN3_dom"/>
</dbReference>
<evidence type="ECO:0000313" key="4">
    <source>
        <dbReference type="EMBL" id="TXK00615.1"/>
    </source>
</evidence>
<dbReference type="SUPFAM" id="SSF49265">
    <property type="entry name" value="Fibronectin type III"/>
    <property type="match status" value="1"/>
</dbReference>
<keyword evidence="1" id="KW-0472">Membrane</keyword>
<proteinExistence type="predicted"/>